<evidence type="ECO:0000256" key="1">
    <source>
        <dbReference type="PROSITE-ProRule" id="PRU00117"/>
    </source>
</evidence>
<accession>A0AAD7ZMZ6</accession>
<keyword evidence="5" id="KW-1185">Reference proteome</keyword>
<dbReference type="SMART" id="SM00322">
    <property type="entry name" value="KH"/>
    <property type="match status" value="2"/>
</dbReference>
<dbReference type="SUPFAM" id="SSF54791">
    <property type="entry name" value="Eukaryotic type KH-domain (KH-domain type I)"/>
    <property type="match status" value="2"/>
</dbReference>
<feature type="region of interest" description="Disordered" evidence="2">
    <location>
        <begin position="43"/>
        <end position="63"/>
    </location>
</feature>
<name>A0AAD7ZMZ6_DIPPU</name>
<dbReference type="CDD" id="cd22415">
    <property type="entry name" value="KH-I_Vigilin_rpt12"/>
    <property type="match status" value="1"/>
</dbReference>
<feature type="domain" description="K Homology" evidence="3">
    <location>
        <begin position="95"/>
        <end position="161"/>
    </location>
</feature>
<dbReference type="AlphaFoldDB" id="A0AAD7ZMZ6"/>
<dbReference type="Pfam" id="PF00013">
    <property type="entry name" value="KH_1"/>
    <property type="match status" value="2"/>
</dbReference>
<evidence type="ECO:0000313" key="5">
    <source>
        <dbReference type="Proteomes" id="UP001233999"/>
    </source>
</evidence>
<proteinExistence type="predicted"/>
<dbReference type="InterPro" id="IPR004087">
    <property type="entry name" value="KH_dom"/>
</dbReference>
<dbReference type="CDD" id="cd22416">
    <property type="entry name" value="KH-I_Vigilin_rpt13"/>
    <property type="match status" value="1"/>
</dbReference>
<feature type="compositionally biased region" description="Basic and acidic residues" evidence="2">
    <location>
        <begin position="43"/>
        <end position="52"/>
    </location>
</feature>
<dbReference type="InterPro" id="IPR036612">
    <property type="entry name" value="KH_dom_type_1_sf"/>
</dbReference>
<keyword evidence="1" id="KW-0694">RNA-binding</keyword>
<dbReference type="GO" id="GO:0003723">
    <property type="term" value="F:RNA binding"/>
    <property type="evidence" value="ECO:0007669"/>
    <property type="project" value="UniProtKB-UniRule"/>
</dbReference>
<reference evidence="4" key="2">
    <citation type="submission" date="2023-05" db="EMBL/GenBank/DDBJ databases">
        <authorList>
            <person name="Fouks B."/>
        </authorList>
    </citation>
    <scope>NUCLEOTIDE SEQUENCE</scope>
    <source>
        <strain evidence="4">Stay&amp;Tobe</strain>
        <tissue evidence="4">Testes</tissue>
    </source>
</reference>
<organism evidence="4 5">
    <name type="scientific">Diploptera punctata</name>
    <name type="common">Pacific beetle cockroach</name>
    <dbReference type="NCBI Taxonomy" id="6984"/>
    <lineage>
        <taxon>Eukaryota</taxon>
        <taxon>Metazoa</taxon>
        <taxon>Ecdysozoa</taxon>
        <taxon>Arthropoda</taxon>
        <taxon>Hexapoda</taxon>
        <taxon>Insecta</taxon>
        <taxon>Pterygota</taxon>
        <taxon>Neoptera</taxon>
        <taxon>Polyneoptera</taxon>
        <taxon>Dictyoptera</taxon>
        <taxon>Blattodea</taxon>
        <taxon>Blaberoidea</taxon>
        <taxon>Blaberidae</taxon>
        <taxon>Diplopterinae</taxon>
        <taxon>Diploptera</taxon>
    </lineage>
</organism>
<dbReference type="InterPro" id="IPR004088">
    <property type="entry name" value="KH_dom_type_1"/>
</dbReference>
<feature type="domain" description="K Homology" evidence="3">
    <location>
        <begin position="2"/>
        <end position="94"/>
    </location>
</feature>
<evidence type="ECO:0000256" key="2">
    <source>
        <dbReference type="SAM" id="MobiDB-lite"/>
    </source>
</evidence>
<dbReference type="EMBL" id="JASPKZ010007541">
    <property type="protein sequence ID" value="KAJ9583704.1"/>
    <property type="molecule type" value="Genomic_DNA"/>
</dbReference>
<protein>
    <recommendedName>
        <fullName evidence="3">K Homology domain-containing protein</fullName>
    </recommendedName>
</protein>
<reference evidence="4" key="1">
    <citation type="journal article" date="2023" name="IScience">
        <title>Live-bearing cockroach genome reveals convergent evolutionary mechanisms linked to viviparity in insects and beyond.</title>
        <authorList>
            <person name="Fouks B."/>
            <person name="Harrison M.C."/>
            <person name="Mikhailova A.A."/>
            <person name="Marchal E."/>
            <person name="English S."/>
            <person name="Carruthers M."/>
            <person name="Jennings E.C."/>
            <person name="Chiamaka E.L."/>
            <person name="Frigard R.A."/>
            <person name="Pippel M."/>
            <person name="Attardo G.M."/>
            <person name="Benoit J.B."/>
            <person name="Bornberg-Bauer E."/>
            <person name="Tobe S.S."/>
        </authorList>
    </citation>
    <scope>NUCLEOTIDE SEQUENCE</scope>
    <source>
        <strain evidence="4">Stay&amp;Tobe</strain>
    </source>
</reference>
<sequence length="175" mass="20090">MVTIECIIPQKHHRTVMGAKGSKVQRITYDHDVQIKFPDRDAREDYHNHQDDGQQQANGDLEEHEPVRMCDVIRITGKPENCEAAKQALLDLVPVTVEVNVPFDYHRSIIGQKGRDVRELMDIYDIHIVLSPADQHLDINKISGTPANVEDAKKAVEERCKELESEKQDRIRKSF</sequence>
<gene>
    <name evidence="4" type="ORF">L9F63_021949</name>
</gene>
<dbReference type="Proteomes" id="UP001233999">
    <property type="component" value="Unassembled WGS sequence"/>
</dbReference>
<comment type="caution">
    <text evidence="4">The sequence shown here is derived from an EMBL/GenBank/DDBJ whole genome shotgun (WGS) entry which is preliminary data.</text>
</comment>
<dbReference type="Gene3D" id="3.30.1370.10">
    <property type="entry name" value="K Homology domain, type 1"/>
    <property type="match status" value="2"/>
</dbReference>
<evidence type="ECO:0000259" key="3">
    <source>
        <dbReference type="SMART" id="SM00322"/>
    </source>
</evidence>
<dbReference type="PROSITE" id="PS50084">
    <property type="entry name" value="KH_TYPE_1"/>
    <property type="match status" value="2"/>
</dbReference>
<evidence type="ECO:0000313" key="4">
    <source>
        <dbReference type="EMBL" id="KAJ9583704.1"/>
    </source>
</evidence>
<dbReference type="GO" id="GO:0010468">
    <property type="term" value="P:regulation of gene expression"/>
    <property type="evidence" value="ECO:0007669"/>
    <property type="project" value="UniProtKB-ARBA"/>
</dbReference>
<dbReference type="FunFam" id="3.30.1370.10:FF:000152">
    <property type="entry name" value="Vigilin 1"/>
    <property type="match status" value="1"/>
</dbReference>